<evidence type="ECO:0000256" key="4">
    <source>
        <dbReference type="SAM" id="SignalP"/>
    </source>
</evidence>
<dbReference type="HOGENOM" id="CLU_750143_0_0_1"/>
<dbReference type="CDD" id="cd02909">
    <property type="entry name" value="cupin_pirin_N"/>
    <property type="match status" value="1"/>
</dbReference>
<reference evidence="7" key="2">
    <citation type="journal article" date="2014" name="PLoS ONE">
        <title>Genome and Transcriptome Analysis of the Fungal Pathogen Fusarium oxysporum f. sp. cubense Causing Banana Vascular Wilt Disease.</title>
        <authorList>
            <person name="Guo L."/>
            <person name="Han L."/>
            <person name="Yang L."/>
            <person name="Zeng H."/>
            <person name="Fan D."/>
            <person name="Zhu Y."/>
            <person name="Feng Y."/>
            <person name="Wang G."/>
            <person name="Peng C."/>
            <person name="Jiang X."/>
            <person name="Zhou D."/>
            <person name="Ni P."/>
            <person name="Liang C."/>
            <person name="Liu L."/>
            <person name="Wang J."/>
            <person name="Mao C."/>
            <person name="Fang X."/>
            <person name="Peng M."/>
            <person name="Huang J."/>
        </authorList>
    </citation>
    <scope>NUCLEOTIDE SEQUENCE [LARGE SCALE GENOMIC DNA]</scope>
    <source>
        <strain evidence="7">race 4</strain>
    </source>
</reference>
<keyword evidence="7" id="KW-1185">Reference proteome</keyword>
<dbReference type="AlphaFoldDB" id="N1RSR9"/>
<dbReference type="InterPro" id="IPR012093">
    <property type="entry name" value="Pirin"/>
</dbReference>
<dbReference type="InterPro" id="IPR011051">
    <property type="entry name" value="RmlC_Cupin_sf"/>
</dbReference>
<gene>
    <name evidence="6" type="ORF">FOC4_g10012847</name>
</gene>
<keyword evidence="3" id="KW-0472">Membrane</keyword>
<dbReference type="InterPro" id="IPR014710">
    <property type="entry name" value="RmlC-like_jellyroll"/>
</dbReference>
<name>N1RSR9_FUSC4</name>
<sequence length="369" mass="41800">MTLFRSIFIPVFTALAAIALFQHRIKDTATSTFEFLGTLTLLTFDKANTQHKEHHLYATEMSVTRAVRKVFLAVEQSEGAGARVRRSIGTPQLRNFSPFLMLDHFSVKPGAGFPDHPHRGQETITYLLEGGMDHEDFAGNRGTLSAGDLQFMTAGKGIVHAEMPRQNEDGSANVGLQLWVDLPKDLKACEPRYRDLRGSEIPIAKVDDDKVTVKVISGQSHGIDSVKDLAYTPVWFLVSLSIIIIFILIHKLWCLIDKNLHFFECLCLSVLPLFIYLLLLLHVRFEERVLEPLALNEQDVEHFFPVPQRHIDITHVVCIDEFLLPLQQELEFPVVGVESVEDEQQTRCKPHCVLKLLLRQSPECVTILE</sequence>
<keyword evidence="3" id="KW-1133">Transmembrane helix</keyword>
<feature type="chain" id="PRO_5004111278" description="Pirin N-terminal domain-containing protein" evidence="4">
    <location>
        <begin position="20"/>
        <end position="369"/>
    </location>
</feature>
<evidence type="ECO:0000256" key="1">
    <source>
        <dbReference type="ARBA" id="ARBA00008416"/>
    </source>
</evidence>
<accession>N1RSR9</accession>
<comment type="similarity">
    <text evidence="1 2">Belongs to the pirin family.</text>
</comment>
<organism evidence="6 7">
    <name type="scientific">Fusarium oxysporum f. sp. cubense (strain race 4)</name>
    <name type="common">Panama disease fungus</name>
    <dbReference type="NCBI Taxonomy" id="2502994"/>
    <lineage>
        <taxon>Eukaryota</taxon>
        <taxon>Fungi</taxon>
        <taxon>Dikarya</taxon>
        <taxon>Ascomycota</taxon>
        <taxon>Pezizomycotina</taxon>
        <taxon>Sordariomycetes</taxon>
        <taxon>Hypocreomycetidae</taxon>
        <taxon>Hypocreales</taxon>
        <taxon>Nectriaceae</taxon>
        <taxon>Fusarium</taxon>
        <taxon>Fusarium oxysporum species complex</taxon>
    </lineage>
</organism>
<dbReference type="STRING" id="1229665.N1RSR9"/>
<feature type="signal peptide" evidence="4">
    <location>
        <begin position="1"/>
        <end position="19"/>
    </location>
</feature>
<feature type="transmembrane region" description="Helical" evidence="3">
    <location>
        <begin position="229"/>
        <end position="249"/>
    </location>
</feature>
<dbReference type="SUPFAM" id="SSF51182">
    <property type="entry name" value="RmlC-like cupins"/>
    <property type="match status" value="1"/>
</dbReference>
<evidence type="ECO:0000313" key="7">
    <source>
        <dbReference type="Proteomes" id="UP000016929"/>
    </source>
</evidence>
<dbReference type="InterPro" id="IPR003829">
    <property type="entry name" value="Pirin_N_dom"/>
</dbReference>
<reference evidence="7" key="1">
    <citation type="submission" date="2012-09" db="EMBL/GenBank/DDBJ databases">
        <title>Genome sequencing and comparative transcriptomics of race 1 and race 4 of banana pathogen: Fusarium oxysporum f. sp. cubense.</title>
        <authorList>
            <person name="Fang X."/>
            <person name="Huang J."/>
        </authorList>
    </citation>
    <scope>NUCLEOTIDE SEQUENCE [LARGE SCALE GENOMIC DNA]</scope>
    <source>
        <strain evidence="7">race 4</strain>
    </source>
</reference>
<protein>
    <recommendedName>
        <fullName evidence="5">Pirin N-terminal domain-containing protein</fullName>
    </recommendedName>
</protein>
<dbReference type="Gene3D" id="2.60.120.10">
    <property type="entry name" value="Jelly Rolls"/>
    <property type="match status" value="2"/>
</dbReference>
<keyword evidence="4" id="KW-0732">Signal</keyword>
<feature type="domain" description="Pirin N-terminal" evidence="5">
    <location>
        <begin position="82"/>
        <end position="180"/>
    </location>
</feature>
<feature type="transmembrane region" description="Helical" evidence="3">
    <location>
        <begin position="261"/>
        <end position="281"/>
    </location>
</feature>
<dbReference type="Proteomes" id="UP000016929">
    <property type="component" value="Unassembled WGS sequence"/>
</dbReference>
<evidence type="ECO:0000256" key="2">
    <source>
        <dbReference type="RuleBase" id="RU003457"/>
    </source>
</evidence>
<proteinExistence type="inferred from homology"/>
<dbReference type="Pfam" id="PF02678">
    <property type="entry name" value="Pirin"/>
    <property type="match status" value="1"/>
</dbReference>
<dbReference type="PANTHER" id="PTHR13903:SF8">
    <property type="entry name" value="PIRIN"/>
    <property type="match status" value="1"/>
</dbReference>
<evidence type="ECO:0000313" key="6">
    <source>
        <dbReference type="EMBL" id="EMT68431.1"/>
    </source>
</evidence>
<evidence type="ECO:0000256" key="3">
    <source>
        <dbReference type="SAM" id="Phobius"/>
    </source>
</evidence>
<evidence type="ECO:0000259" key="5">
    <source>
        <dbReference type="Pfam" id="PF02678"/>
    </source>
</evidence>
<dbReference type="EMBL" id="KB726554">
    <property type="protein sequence ID" value="EMT68431.1"/>
    <property type="molecule type" value="Genomic_DNA"/>
</dbReference>
<dbReference type="PANTHER" id="PTHR13903">
    <property type="entry name" value="PIRIN-RELATED"/>
    <property type="match status" value="1"/>
</dbReference>
<keyword evidence="3" id="KW-0812">Transmembrane</keyword>